<dbReference type="InterPro" id="IPR020546">
    <property type="entry name" value="ATP_synth_F1_dsu/esu_N"/>
</dbReference>
<proteinExistence type="inferred from homology"/>
<dbReference type="HAMAP" id="MF_00530">
    <property type="entry name" value="ATP_synth_epsil_bac"/>
    <property type="match status" value="1"/>
</dbReference>
<dbReference type="CDD" id="cd12152">
    <property type="entry name" value="F1-ATPase_delta"/>
    <property type="match status" value="1"/>
</dbReference>
<keyword evidence="6 7" id="KW-0139">CF(1)</keyword>
<comment type="function">
    <text evidence="7">Produces ATP from ADP in the presence of a proton gradient across the membrane.</text>
</comment>
<accession>A0A6M4JIE7</accession>
<comment type="subunit">
    <text evidence="7">F-type ATPases have 2 components, CF(1) - the catalytic core - and CF(0) - the membrane proton channel. CF(1) has five subunits: alpha(3), beta(3), gamma(1), delta(1), epsilon(1). CF(0) has three main subunits: a, b and c.</text>
</comment>
<keyword evidence="7" id="KW-1003">Cell membrane</keyword>
<evidence type="ECO:0000313" key="10">
    <source>
        <dbReference type="Proteomes" id="UP000502118"/>
    </source>
</evidence>
<dbReference type="GO" id="GO:0005886">
    <property type="term" value="C:plasma membrane"/>
    <property type="evidence" value="ECO:0007669"/>
    <property type="project" value="UniProtKB-SubCell"/>
</dbReference>
<protein>
    <recommendedName>
        <fullName evidence="7">ATP synthase epsilon chain</fullName>
    </recommendedName>
    <alternativeName>
        <fullName evidence="7">ATP synthase F1 sector epsilon subunit</fullName>
    </alternativeName>
    <alternativeName>
        <fullName evidence="7">F-ATPase epsilon subunit</fullName>
    </alternativeName>
</protein>
<evidence type="ECO:0000256" key="1">
    <source>
        <dbReference type="ARBA" id="ARBA00004184"/>
    </source>
</evidence>
<dbReference type="EMBL" id="CP053097">
    <property type="protein sequence ID" value="QJR44251.1"/>
    <property type="molecule type" value="Genomic_DNA"/>
</dbReference>
<dbReference type="GO" id="GO:0045259">
    <property type="term" value="C:proton-transporting ATP synthase complex"/>
    <property type="evidence" value="ECO:0007669"/>
    <property type="project" value="UniProtKB-KW"/>
</dbReference>
<evidence type="ECO:0000256" key="2">
    <source>
        <dbReference type="ARBA" id="ARBA00005712"/>
    </source>
</evidence>
<dbReference type="SUPFAM" id="SSF51344">
    <property type="entry name" value="Epsilon subunit of F1F0-ATP synthase N-terminal domain"/>
    <property type="match status" value="1"/>
</dbReference>
<keyword evidence="7" id="KW-0375">Hydrogen ion transport</keyword>
<dbReference type="AlphaFoldDB" id="A0A6M4JIE7"/>
<feature type="domain" description="ATP synthase F1 complex delta/epsilon subunit N-terminal" evidence="8">
    <location>
        <begin position="7"/>
        <end position="83"/>
    </location>
</feature>
<dbReference type="KEGG" id="mmio:HLA92_02285"/>
<evidence type="ECO:0000256" key="4">
    <source>
        <dbReference type="ARBA" id="ARBA00023065"/>
    </source>
</evidence>
<dbReference type="RefSeq" id="WP_171113140.1">
    <property type="nucleotide sequence ID" value="NZ_CP053097.1"/>
</dbReference>
<keyword evidence="10" id="KW-1185">Reference proteome</keyword>
<evidence type="ECO:0000256" key="5">
    <source>
        <dbReference type="ARBA" id="ARBA00023136"/>
    </source>
</evidence>
<dbReference type="InterPro" id="IPR001469">
    <property type="entry name" value="ATP_synth_F1_dsu/esu"/>
</dbReference>
<dbReference type="GO" id="GO:0012505">
    <property type="term" value="C:endomembrane system"/>
    <property type="evidence" value="ECO:0007669"/>
    <property type="project" value="UniProtKB-SubCell"/>
</dbReference>
<evidence type="ECO:0000313" key="9">
    <source>
        <dbReference type="EMBL" id="QJR44251.1"/>
    </source>
</evidence>
<dbReference type="Proteomes" id="UP000502118">
    <property type="component" value="Chromosome"/>
</dbReference>
<name>A0A6M4JIE7_9MOLU</name>
<evidence type="ECO:0000256" key="3">
    <source>
        <dbReference type="ARBA" id="ARBA00022448"/>
    </source>
</evidence>
<keyword evidence="7" id="KW-0066">ATP synthesis</keyword>
<keyword evidence="5 7" id="KW-0472">Membrane</keyword>
<evidence type="ECO:0000256" key="7">
    <source>
        <dbReference type="HAMAP-Rule" id="MF_00530"/>
    </source>
</evidence>
<dbReference type="GO" id="GO:0005524">
    <property type="term" value="F:ATP binding"/>
    <property type="evidence" value="ECO:0007669"/>
    <property type="project" value="UniProtKB-UniRule"/>
</dbReference>
<comment type="similarity">
    <text evidence="2 7">Belongs to the ATPase epsilon chain family.</text>
</comment>
<evidence type="ECO:0000259" key="8">
    <source>
        <dbReference type="Pfam" id="PF02823"/>
    </source>
</evidence>
<sequence length="117" mass="13365">MANKIFLSITTPYGKFLEQETDIVTLKTTEGYIGLQANHIEFMGAIVASELYVNSSENNKKTYYVNQGIVHSKGDRVDIIVNNISDQPLKEIEYKPNNTKNFSFVEELKIKLRVAYK</sequence>
<keyword evidence="3 7" id="KW-0813">Transport</keyword>
<dbReference type="GO" id="GO:0046933">
    <property type="term" value="F:proton-transporting ATP synthase activity, rotational mechanism"/>
    <property type="evidence" value="ECO:0007669"/>
    <property type="project" value="UniProtKB-UniRule"/>
</dbReference>
<evidence type="ECO:0000256" key="6">
    <source>
        <dbReference type="ARBA" id="ARBA00023196"/>
    </source>
</evidence>
<dbReference type="Gene3D" id="2.60.15.10">
    <property type="entry name" value="F0F1 ATP synthase delta/epsilon subunit, N-terminal"/>
    <property type="match status" value="1"/>
</dbReference>
<gene>
    <name evidence="7" type="primary">atpC</name>
    <name evidence="9" type="ORF">HLA92_02285</name>
</gene>
<dbReference type="Pfam" id="PF02823">
    <property type="entry name" value="ATP-synt_DE_N"/>
    <property type="match status" value="1"/>
</dbReference>
<keyword evidence="4 7" id="KW-0406">Ion transport</keyword>
<reference evidence="9 10" key="1">
    <citation type="submission" date="2020-05" db="EMBL/GenBank/DDBJ databases">
        <title>Novel Mycoplasma species detected in Mirounga angustirostris (northern elephant seal) from the USA.</title>
        <authorList>
            <person name="Volokhov D.V."/>
        </authorList>
    </citation>
    <scope>NUCLEOTIDE SEQUENCE [LARGE SCALE GENOMIC DNA]</scope>
    <source>
        <strain evidence="9 10">Mirounga ES2806-NAS</strain>
    </source>
</reference>
<dbReference type="InterPro" id="IPR036771">
    <property type="entry name" value="ATPsynth_dsu/esu_N"/>
</dbReference>
<comment type="subcellular location">
    <subcellularLocation>
        <location evidence="7">Cell membrane</location>
        <topology evidence="7">Peripheral membrane protein</topology>
    </subcellularLocation>
    <subcellularLocation>
        <location evidence="1">Endomembrane system</location>
        <topology evidence="1">Peripheral membrane protein</topology>
    </subcellularLocation>
</comment>
<organism evidence="9 10">
    <name type="scientific">Mycoplasma miroungirhinis</name>
    <dbReference type="NCBI Taxonomy" id="754516"/>
    <lineage>
        <taxon>Bacteria</taxon>
        <taxon>Bacillati</taxon>
        <taxon>Mycoplasmatota</taxon>
        <taxon>Mollicutes</taxon>
        <taxon>Mycoplasmataceae</taxon>
        <taxon>Mycoplasma</taxon>
    </lineage>
</organism>